<keyword evidence="4" id="KW-0378">Hydrolase</keyword>
<dbReference type="GO" id="GO:0005634">
    <property type="term" value="C:nucleus"/>
    <property type="evidence" value="ECO:0007669"/>
    <property type="project" value="UniProtKB-SubCell"/>
</dbReference>
<feature type="domain" description="DUF1907" evidence="7">
    <location>
        <begin position="19"/>
        <end position="321"/>
    </location>
</feature>
<dbReference type="Pfam" id="PF08925">
    <property type="entry name" value="DUF1907"/>
    <property type="match status" value="1"/>
</dbReference>
<dbReference type="SUPFAM" id="SSF117856">
    <property type="entry name" value="AF0104/ALDC/Ptd012-like"/>
    <property type="match status" value="1"/>
</dbReference>
<sequence>MQIERLPLTITPLSDVATGLRPALSKNYATSSVEVVTCPDLRSTPFYLATQGLSGDEKVADVGGQPNLFPNPRLERKWDMLELARGMEMDIDRVDARGGLIGAGAGPCHAVGRNCELVPNLSFYQPRDGELEVDNKTCVAQIKDGMPRVEKSPSRECALMVNLFGSRGDPGPVLKITAKKRIGKEKSFTECIRRGLVEAFGDERMISLGGAFVVRSGICHYHIMPDFPPQSKGQDYTWTTAKELNDWLTYHDFSAKEVGPIVCLSVLHSADPEKLGLRMEHTHCASMEGKAAGGHYHGDVEGEEEVEYEGYFNTAKTMYRIDRPEVTLERDLHE</sequence>
<evidence type="ECO:0000313" key="8">
    <source>
        <dbReference type="EMBL" id="KAF2105413.1"/>
    </source>
</evidence>
<comment type="subunit">
    <text evidence="2">Monomer.</text>
</comment>
<evidence type="ECO:0000256" key="5">
    <source>
        <dbReference type="ARBA" id="ARBA00022833"/>
    </source>
</evidence>
<dbReference type="OrthoDB" id="5119241at2759"/>
<dbReference type="EMBL" id="ML977381">
    <property type="protein sequence ID" value="KAF2105413.1"/>
    <property type="molecule type" value="Genomic_DNA"/>
</dbReference>
<evidence type="ECO:0000256" key="2">
    <source>
        <dbReference type="ARBA" id="ARBA00011245"/>
    </source>
</evidence>
<keyword evidence="5" id="KW-0862">Zinc</keyword>
<evidence type="ECO:0000256" key="6">
    <source>
        <dbReference type="ARBA" id="ARBA00023242"/>
    </source>
</evidence>
<keyword evidence="6" id="KW-0539">Nucleus</keyword>
<dbReference type="AlphaFoldDB" id="A0A6A5YET9"/>
<gene>
    <name evidence="8" type="ORF">BDV96DRAFT_592494</name>
</gene>
<keyword evidence="9" id="KW-1185">Reference proteome</keyword>
<evidence type="ECO:0000313" key="9">
    <source>
        <dbReference type="Proteomes" id="UP000799770"/>
    </source>
</evidence>
<evidence type="ECO:0000256" key="4">
    <source>
        <dbReference type="ARBA" id="ARBA00022801"/>
    </source>
</evidence>
<evidence type="ECO:0000256" key="1">
    <source>
        <dbReference type="ARBA" id="ARBA00004123"/>
    </source>
</evidence>
<dbReference type="GO" id="GO:0016788">
    <property type="term" value="F:hydrolase activity, acting on ester bonds"/>
    <property type="evidence" value="ECO:0007669"/>
    <property type="project" value="TreeGrafter"/>
</dbReference>
<dbReference type="PANTHER" id="PTHR13204:SF1">
    <property type="entry name" value="ESTER HYDROLASE C11ORF54"/>
    <property type="match status" value="1"/>
</dbReference>
<keyword evidence="3" id="KW-0479">Metal-binding</keyword>
<evidence type="ECO:0000259" key="7">
    <source>
        <dbReference type="SMART" id="SM01168"/>
    </source>
</evidence>
<protein>
    <recommendedName>
        <fullName evidence="7">DUF1907 domain-containing protein</fullName>
    </recommendedName>
</protein>
<name>A0A6A5YET9_9PLEO</name>
<proteinExistence type="predicted"/>
<dbReference type="Proteomes" id="UP000799770">
    <property type="component" value="Unassembled WGS sequence"/>
</dbReference>
<dbReference type="GO" id="GO:0008270">
    <property type="term" value="F:zinc ion binding"/>
    <property type="evidence" value="ECO:0007669"/>
    <property type="project" value="TreeGrafter"/>
</dbReference>
<reference evidence="8" key="1">
    <citation type="journal article" date="2020" name="Stud. Mycol.">
        <title>101 Dothideomycetes genomes: a test case for predicting lifestyles and emergence of pathogens.</title>
        <authorList>
            <person name="Haridas S."/>
            <person name="Albert R."/>
            <person name="Binder M."/>
            <person name="Bloem J."/>
            <person name="Labutti K."/>
            <person name="Salamov A."/>
            <person name="Andreopoulos B."/>
            <person name="Baker S."/>
            <person name="Barry K."/>
            <person name="Bills G."/>
            <person name="Bluhm B."/>
            <person name="Cannon C."/>
            <person name="Castanera R."/>
            <person name="Culley D."/>
            <person name="Daum C."/>
            <person name="Ezra D."/>
            <person name="Gonzalez J."/>
            <person name="Henrissat B."/>
            <person name="Kuo A."/>
            <person name="Liang C."/>
            <person name="Lipzen A."/>
            <person name="Lutzoni F."/>
            <person name="Magnuson J."/>
            <person name="Mondo S."/>
            <person name="Nolan M."/>
            <person name="Ohm R."/>
            <person name="Pangilinan J."/>
            <person name="Park H.-J."/>
            <person name="Ramirez L."/>
            <person name="Alfaro M."/>
            <person name="Sun H."/>
            <person name="Tritt A."/>
            <person name="Yoshinaga Y."/>
            <person name="Zwiers L.-H."/>
            <person name="Turgeon B."/>
            <person name="Goodwin S."/>
            <person name="Spatafora J."/>
            <person name="Crous P."/>
            <person name="Grigoriev I."/>
        </authorList>
    </citation>
    <scope>NUCLEOTIDE SEQUENCE</scope>
    <source>
        <strain evidence="8">CBS 627.86</strain>
    </source>
</reference>
<comment type="subcellular location">
    <subcellularLocation>
        <location evidence="1">Nucleus</location>
    </subcellularLocation>
</comment>
<evidence type="ECO:0000256" key="3">
    <source>
        <dbReference type="ARBA" id="ARBA00022723"/>
    </source>
</evidence>
<organism evidence="8 9">
    <name type="scientific">Lophiotrema nucula</name>
    <dbReference type="NCBI Taxonomy" id="690887"/>
    <lineage>
        <taxon>Eukaryota</taxon>
        <taxon>Fungi</taxon>
        <taxon>Dikarya</taxon>
        <taxon>Ascomycota</taxon>
        <taxon>Pezizomycotina</taxon>
        <taxon>Dothideomycetes</taxon>
        <taxon>Pleosporomycetidae</taxon>
        <taxon>Pleosporales</taxon>
        <taxon>Lophiotremataceae</taxon>
        <taxon>Lophiotrema</taxon>
    </lineage>
</organism>
<dbReference type="InterPro" id="IPR015021">
    <property type="entry name" value="C11orf54_DUF1907"/>
</dbReference>
<dbReference type="PANTHER" id="PTHR13204">
    <property type="entry name" value="PTD012 PROTEIN"/>
    <property type="match status" value="1"/>
</dbReference>
<accession>A0A6A5YET9</accession>
<dbReference type="SMART" id="SM01168">
    <property type="entry name" value="DUF1907"/>
    <property type="match status" value="1"/>
</dbReference>
<dbReference type="CDD" id="cd17298">
    <property type="entry name" value="DUF1907"/>
    <property type="match status" value="1"/>
</dbReference>